<dbReference type="Pfam" id="PF04002">
    <property type="entry name" value="RadC"/>
    <property type="match status" value="1"/>
</dbReference>
<dbReference type="PROSITE" id="PS01302">
    <property type="entry name" value="UPF0758"/>
    <property type="match status" value="1"/>
</dbReference>
<feature type="domain" description="MPN" evidence="7">
    <location>
        <begin position="112"/>
        <end position="233"/>
    </location>
</feature>
<reference evidence="8" key="1">
    <citation type="submission" date="2020-04" db="EMBL/GenBank/DDBJ databases">
        <authorList>
            <person name="Zhang T."/>
        </authorList>
    </citation>
    <scope>NUCLEOTIDE SEQUENCE</scope>
    <source>
        <strain evidence="8">HKST-UBA02</strain>
    </source>
</reference>
<dbReference type="NCBIfam" id="TIGR00608">
    <property type="entry name" value="radc"/>
    <property type="match status" value="1"/>
</dbReference>
<gene>
    <name evidence="8" type="primary">radC</name>
    <name evidence="8" type="ORF">KDA27_07740</name>
</gene>
<evidence type="ECO:0000259" key="7">
    <source>
        <dbReference type="PROSITE" id="PS50249"/>
    </source>
</evidence>
<dbReference type="NCBIfam" id="NF000642">
    <property type="entry name" value="PRK00024.1"/>
    <property type="match status" value="1"/>
</dbReference>
<dbReference type="InterPro" id="IPR001405">
    <property type="entry name" value="UPF0758"/>
</dbReference>
<dbReference type="InterPro" id="IPR037518">
    <property type="entry name" value="MPN"/>
</dbReference>
<proteinExistence type="inferred from homology"/>
<dbReference type="InterPro" id="IPR025657">
    <property type="entry name" value="RadC_JAB"/>
</dbReference>
<accession>A0A956SCT5</accession>
<dbReference type="InterPro" id="IPR046778">
    <property type="entry name" value="UPF0758_N"/>
</dbReference>
<evidence type="ECO:0000313" key="9">
    <source>
        <dbReference type="Proteomes" id="UP000739538"/>
    </source>
</evidence>
<keyword evidence="4" id="KW-0862">Zinc</keyword>
<evidence type="ECO:0000256" key="1">
    <source>
        <dbReference type="ARBA" id="ARBA00022670"/>
    </source>
</evidence>
<dbReference type="PANTHER" id="PTHR30471:SF3">
    <property type="entry name" value="UPF0758 PROTEIN YEES-RELATED"/>
    <property type="match status" value="1"/>
</dbReference>
<reference evidence="8" key="2">
    <citation type="journal article" date="2021" name="Microbiome">
        <title>Successional dynamics and alternative stable states in a saline activated sludge microbial community over 9 years.</title>
        <authorList>
            <person name="Wang Y."/>
            <person name="Ye J."/>
            <person name="Ju F."/>
            <person name="Liu L."/>
            <person name="Boyd J.A."/>
            <person name="Deng Y."/>
            <person name="Parks D.H."/>
            <person name="Jiang X."/>
            <person name="Yin X."/>
            <person name="Woodcroft B.J."/>
            <person name="Tyson G.W."/>
            <person name="Hugenholtz P."/>
            <person name="Polz M.F."/>
            <person name="Zhang T."/>
        </authorList>
    </citation>
    <scope>NUCLEOTIDE SEQUENCE</scope>
    <source>
        <strain evidence="8">HKST-UBA02</strain>
    </source>
</reference>
<name>A0A956SCT5_UNCEI</name>
<evidence type="ECO:0000256" key="3">
    <source>
        <dbReference type="ARBA" id="ARBA00022801"/>
    </source>
</evidence>
<dbReference type="SUPFAM" id="SSF102712">
    <property type="entry name" value="JAB1/MPN domain"/>
    <property type="match status" value="1"/>
</dbReference>
<dbReference type="GO" id="GO:0006508">
    <property type="term" value="P:proteolysis"/>
    <property type="evidence" value="ECO:0007669"/>
    <property type="project" value="UniProtKB-KW"/>
</dbReference>
<keyword evidence="2" id="KW-0479">Metal-binding</keyword>
<evidence type="ECO:0000256" key="4">
    <source>
        <dbReference type="ARBA" id="ARBA00022833"/>
    </source>
</evidence>
<dbReference type="GO" id="GO:0046872">
    <property type="term" value="F:metal ion binding"/>
    <property type="evidence" value="ECO:0007669"/>
    <property type="project" value="UniProtKB-KW"/>
</dbReference>
<evidence type="ECO:0000256" key="5">
    <source>
        <dbReference type="ARBA" id="ARBA00023049"/>
    </source>
</evidence>
<dbReference type="AlphaFoldDB" id="A0A956SCT5"/>
<dbReference type="EMBL" id="JAGQHS010000029">
    <property type="protein sequence ID" value="MCA9755676.1"/>
    <property type="molecule type" value="Genomic_DNA"/>
</dbReference>
<keyword evidence="3" id="KW-0378">Hydrolase</keyword>
<keyword evidence="5" id="KW-0482">Metalloprotease</keyword>
<organism evidence="8 9">
    <name type="scientific">Eiseniibacteriota bacterium</name>
    <dbReference type="NCBI Taxonomy" id="2212470"/>
    <lineage>
        <taxon>Bacteria</taxon>
        <taxon>Candidatus Eiseniibacteriota</taxon>
    </lineage>
</organism>
<dbReference type="GO" id="GO:0008237">
    <property type="term" value="F:metallopeptidase activity"/>
    <property type="evidence" value="ECO:0007669"/>
    <property type="project" value="UniProtKB-KW"/>
</dbReference>
<dbReference type="PANTHER" id="PTHR30471">
    <property type="entry name" value="DNA REPAIR PROTEIN RADC"/>
    <property type="match status" value="1"/>
</dbReference>
<sequence length="233" mass="25498">MPIVPIHPRYERRRLPSEGGELPRERIFRQGAETLTDHELLAAVLGTGFSGTSVREVAANVLEEGTLEAIAKIPARDLKRFRGLGTARAAQLLAALEIGRRVFGRSGLSERAIRSPEDLMPLVEHFAHARREHFVAVLLNTRHRPIAVEVVSVGSLASSIVHPREVFRPAIERGAAALLLVHNHPSGEVTPSDDDLEITQRLVRVGETIGIEVLDHLILGSGNPFSMREAGLL</sequence>
<dbReference type="InterPro" id="IPR020891">
    <property type="entry name" value="UPF0758_CS"/>
</dbReference>
<dbReference type="CDD" id="cd08071">
    <property type="entry name" value="MPN_DUF2466"/>
    <property type="match status" value="1"/>
</dbReference>
<dbReference type="Proteomes" id="UP000739538">
    <property type="component" value="Unassembled WGS sequence"/>
</dbReference>
<dbReference type="Gene3D" id="3.40.140.10">
    <property type="entry name" value="Cytidine Deaminase, domain 2"/>
    <property type="match status" value="1"/>
</dbReference>
<dbReference type="Pfam" id="PF20582">
    <property type="entry name" value="UPF0758_N"/>
    <property type="match status" value="1"/>
</dbReference>
<evidence type="ECO:0000313" key="8">
    <source>
        <dbReference type="EMBL" id="MCA9755676.1"/>
    </source>
</evidence>
<evidence type="ECO:0000256" key="2">
    <source>
        <dbReference type="ARBA" id="ARBA00022723"/>
    </source>
</evidence>
<keyword evidence="1" id="KW-0645">Protease</keyword>
<protein>
    <submittedName>
        <fullName evidence="8">DNA repair protein RadC</fullName>
    </submittedName>
</protein>
<comment type="caution">
    <text evidence="8">The sequence shown here is derived from an EMBL/GenBank/DDBJ whole genome shotgun (WGS) entry which is preliminary data.</text>
</comment>
<evidence type="ECO:0000256" key="6">
    <source>
        <dbReference type="RuleBase" id="RU003797"/>
    </source>
</evidence>
<dbReference type="PROSITE" id="PS50249">
    <property type="entry name" value="MPN"/>
    <property type="match status" value="1"/>
</dbReference>
<comment type="similarity">
    <text evidence="6">Belongs to the UPF0758 family.</text>
</comment>